<gene>
    <name evidence="2" type="ORF">CRT60_32870</name>
</gene>
<keyword evidence="1" id="KW-0812">Transmembrane</keyword>
<dbReference type="RefSeq" id="WP_098741155.1">
    <property type="nucleotide sequence ID" value="NZ_PDKW01000043.1"/>
</dbReference>
<evidence type="ECO:0000256" key="1">
    <source>
        <dbReference type="SAM" id="Phobius"/>
    </source>
</evidence>
<dbReference type="Proteomes" id="UP000225379">
    <property type="component" value="Unassembled WGS sequence"/>
</dbReference>
<dbReference type="OrthoDB" id="7301324at2"/>
<comment type="caution">
    <text evidence="2">The sequence shown here is derived from an EMBL/GenBank/DDBJ whole genome shotgun (WGS) entry which is preliminary data.</text>
</comment>
<keyword evidence="3" id="KW-1185">Reference proteome</keyword>
<dbReference type="EMBL" id="PDKW01000043">
    <property type="protein sequence ID" value="PGH55156.1"/>
    <property type="molecule type" value="Genomic_DNA"/>
</dbReference>
<keyword evidence="1" id="KW-1133">Transmembrane helix</keyword>
<protein>
    <submittedName>
        <fullName evidence="2">Uncharacterized protein</fullName>
    </submittedName>
</protein>
<evidence type="ECO:0000313" key="3">
    <source>
        <dbReference type="Proteomes" id="UP000225379"/>
    </source>
</evidence>
<organism evidence="2 3">
    <name type="scientific">Azospirillum palustre</name>
    <dbReference type="NCBI Taxonomy" id="2044885"/>
    <lineage>
        <taxon>Bacteria</taxon>
        <taxon>Pseudomonadati</taxon>
        <taxon>Pseudomonadota</taxon>
        <taxon>Alphaproteobacteria</taxon>
        <taxon>Rhodospirillales</taxon>
        <taxon>Azospirillaceae</taxon>
        <taxon>Azospirillum</taxon>
    </lineage>
</organism>
<proteinExistence type="predicted"/>
<name>A0A2B8B8V0_9PROT</name>
<keyword evidence="1" id="KW-0472">Membrane</keyword>
<sequence>MYGFLEGVERRDALAYARSFARRTVGSSERCWYAVEPLWTGFLYEIHEGGPGRSFLPDLVTELDANPGGIALVPSGRRVFELTVRNGRPVGGLLPEAKSRQVQLQMAAIRPTVPVDGKAYGVVIPPWVTADQVRLRTIRATRRMRRVAAPVSVPLALSSVGFAAGLGLLTTGGGLYYWSPHRVPQPQALTLEQMPHRQWEAALAAIGPDNYVSKLEYRDGKWTIEVAGPIAGPIAAPSAGQTAGAR</sequence>
<reference evidence="3" key="1">
    <citation type="submission" date="2017-10" db="EMBL/GenBank/DDBJ databases">
        <authorList>
            <person name="Kravchenko I.K."/>
            <person name="Grouzdev D.S."/>
        </authorList>
    </citation>
    <scope>NUCLEOTIDE SEQUENCE [LARGE SCALE GENOMIC DNA]</scope>
    <source>
        <strain evidence="3">B2</strain>
    </source>
</reference>
<evidence type="ECO:0000313" key="2">
    <source>
        <dbReference type="EMBL" id="PGH55156.1"/>
    </source>
</evidence>
<feature type="transmembrane region" description="Helical" evidence="1">
    <location>
        <begin position="151"/>
        <end position="178"/>
    </location>
</feature>
<accession>A0A2B8B8V0</accession>
<dbReference type="AlphaFoldDB" id="A0A2B8B8V0"/>